<dbReference type="CDD" id="cd00051">
    <property type="entry name" value="EFh"/>
    <property type="match status" value="1"/>
</dbReference>
<dbReference type="GO" id="GO:0010506">
    <property type="term" value="P:regulation of autophagy"/>
    <property type="evidence" value="ECO:0007669"/>
    <property type="project" value="InterPro"/>
</dbReference>
<dbReference type="InterPro" id="IPR008271">
    <property type="entry name" value="Ser/Thr_kinase_AS"/>
</dbReference>
<dbReference type="PROSITE" id="PS00108">
    <property type="entry name" value="PROTEIN_KINASE_ST"/>
    <property type="match status" value="1"/>
</dbReference>
<evidence type="ECO:0000256" key="5">
    <source>
        <dbReference type="ARBA" id="ARBA00024334"/>
    </source>
</evidence>
<keyword evidence="4" id="KW-0067">ATP-binding</keyword>
<keyword evidence="1 9" id="KW-0808">Transferase</keyword>
<dbReference type="SUPFAM" id="SSF56112">
    <property type="entry name" value="Protein kinase-like (PK-like)"/>
    <property type="match status" value="1"/>
</dbReference>
<evidence type="ECO:0000313" key="9">
    <source>
        <dbReference type="EMBL" id="EGR27218.1"/>
    </source>
</evidence>
<protein>
    <submittedName>
        <fullName evidence="9">Protein kinase domain protein</fullName>
        <ecNumber evidence="9">2.7.10.2</ecNumber>
        <ecNumber evidence="9">2.7.7.7</ecNumber>
    </submittedName>
</protein>
<dbReference type="GO" id="GO:0005524">
    <property type="term" value="F:ATP binding"/>
    <property type="evidence" value="ECO:0007669"/>
    <property type="project" value="UniProtKB-KW"/>
</dbReference>
<comment type="similarity">
    <text evidence="5">Belongs to the protein kinase superfamily. Ser/Thr protein kinase family. CDPK subfamily.</text>
</comment>
<feature type="domain" description="EF-hand" evidence="8">
    <location>
        <begin position="343"/>
        <end position="374"/>
    </location>
</feature>
<dbReference type="SUPFAM" id="SSF47473">
    <property type="entry name" value="EF-hand"/>
    <property type="match status" value="1"/>
</dbReference>
<dbReference type="GO" id="GO:0000045">
    <property type="term" value="P:autophagosome assembly"/>
    <property type="evidence" value="ECO:0007669"/>
    <property type="project" value="TreeGrafter"/>
</dbReference>
<dbReference type="GeneID" id="14903269"/>
<evidence type="ECO:0000256" key="3">
    <source>
        <dbReference type="ARBA" id="ARBA00022777"/>
    </source>
</evidence>
<evidence type="ECO:0000256" key="1">
    <source>
        <dbReference type="ARBA" id="ARBA00022679"/>
    </source>
</evidence>
<keyword evidence="3 9" id="KW-0418">Kinase</keyword>
<dbReference type="PROSITE" id="PS50222">
    <property type="entry name" value="EF_HAND_2"/>
    <property type="match status" value="2"/>
</dbReference>
<dbReference type="OMA" id="NEITLMM"/>
<feature type="domain" description="EF-hand" evidence="8">
    <location>
        <begin position="431"/>
        <end position="461"/>
    </location>
</feature>
<dbReference type="GO" id="GO:0005829">
    <property type="term" value="C:cytosol"/>
    <property type="evidence" value="ECO:0007669"/>
    <property type="project" value="TreeGrafter"/>
</dbReference>
<dbReference type="PANTHER" id="PTHR24348">
    <property type="entry name" value="SERINE/THREONINE-PROTEIN KINASE UNC-51-RELATED"/>
    <property type="match status" value="1"/>
</dbReference>
<dbReference type="Proteomes" id="UP000008983">
    <property type="component" value="Unassembled WGS sequence"/>
</dbReference>
<dbReference type="AlphaFoldDB" id="G0R5P5"/>
<dbReference type="STRING" id="857967.G0R5P5"/>
<evidence type="ECO:0000259" key="8">
    <source>
        <dbReference type="PROSITE" id="PS50222"/>
    </source>
</evidence>
<keyword evidence="6" id="KW-0175">Coiled coil</keyword>
<keyword evidence="2" id="KW-0547">Nucleotide-binding</keyword>
<dbReference type="GO" id="GO:0004674">
    <property type="term" value="F:protein serine/threonine kinase activity"/>
    <property type="evidence" value="ECO:0007669"/>
    <property type="project" value="InterPro"/>
</dbReference>
<dbReference type="InterPro" id="IPR011992">
    <property type="entry name" value="EF-hand-dom_pair"/>
</dbReference>
<feature type="coiled-coil region" evidence="6">
    <location>
        <begin position="371"/>
        <end position="398"/>
    </location>
</feature>
<evidence type="ECO:0000256" key="2">
    <source>
        <dbReference type="ARBA" id="ARBA00022741"/>
    </source>
</evidence>
<dbReference type="Pfam" id="PF13499">
    <property type="entry name" value="EF-hand_7"/>
    <property type="match status" value="1"/>
</dbReference>
<dbReference type="RefSeq" id="XP_004024102.1">
    <property type="nucleotide sequence ID" value="XM_004024053.1"/>
</dbReference>
<organism evidence="9 10">
    <name type="scientific">Ichthyophthirius multifiliis</name>
    <name type="common">White spot disease agent</name>
    <name type="synonym">Ich</name>
    <dbReference type="NCBI Taxonomy" id="5932"/>
    <lineage>
        <taxon>Eukaryota</taxon>
        <taxon>Sar</taxon>
        <taxon>Alveolata</taxon>
        <taxon>Ciliophora</taxon>
        <taxon>Intramacronucleata</taxon>
        <taxon>Oligohymenophorea</taxon>
        <taxon>Hymenostomatida</taxon>
        <taxon>Ophryoglenina</taxon>
        <taxon>Ichthyophthirius</taxon>
    </lineage>
</organism>
<dbReference type="PROSITE" id="PS50011">
    <property type="entry name" value="PROTEIN_KINASE_DOM"/>
    <property type="match status" value="1"/>
</dbReference>
<dbReference type="Pfam" id="PF13833">
    <property type="entry name" value="EF-hand_8"/>
    <property type="match status" value="1"/>
</dbReference>
<dbReference type="InterPro" id="IPR000719">
    <property type="entry name" value="Prot_kinase_dom"/>
</dbReference>
<dbReference type="InterPro" id="IPR002048">
    <property type="entry name" value="EF_hand_dom"/>
</dbReference>
<accession>G0R5P5</accession>
<sequence length="461" mass="54662">MEYCEGGDLDTYMQKKGGKLEEINCIEIISQVINGFREIVQKGYIHRDIKPQNLLMKSNNIIKIGDFGLAARIDNQNNEFLNDFVGTQLYMSPQILQHQSYNQKADIWSIGIIFYEILFGKTPWPSRDLQSFLSNIQSIPLRFPYDKPVKKETKDFISRCLILNEDKRIKVCSIKSQVVLDEKAKYILYQIQQVITQSNKQINSYLDDNNNNNTINKDFINEDQFYQLLLSIDNRIAKDDSNYLFQNIIHQLQSEQTITSSNNQNEKQISIQLFKMILNEQNYIEIEQKTIQIFNSLKGIFKHKNFDLNFIYSNYNDESKEILNQQKFQQILKILNIDLQKYEINCVFEIFDKKKNGIVTYQQFYQILNELEQKDINKDNLQNKIKLVQNLIKENNLNVQNMFNNLKSSNQNYYLNINDLKKLFSIVDKDLNEKQMEQIFNIFDINKDEKITFEEFKKILS</sequence>
<reference evidence="9 10" key="1">
    <citation type="submission" date="2011-07" db="EMBL/GenBank/DDBJ databases">
        <authorList>
            <person name="Coyne R."/>
            <person name="Brami D."/>
            <person name="Johnson J."/>
            <person name="Hostetler J."/>
            <person name="Hannick L."/>
            <person name="Clark T."/>
            <person name="Cassidy-Hanley D."/>
            <person name="Inman J."/>
        </authorList>
    </citation>
    <scope>NUCLEOTIDE SEQUENCE [LARGE SCALE GENOMIC DNA]</scope>
    <source>
        <strain evidence="9 10">G5</strain>
    </source>
</reference>
<dbReference type="GO" id="GO:0003887">
    <property type="term" value="F:DNA-directed DNA polymerase activity"/>
    <property type="evidence" value="ECO:0007669"/>
    <property type="project" value="UniProtKB-EC"/>
</dbReference>
<dbReference type="InParanoid" id="G0R5P5"/>
<feature type="domain" description="Protein kinase" evidence="7">
    <location>
        <begin position="1"/>
        <end position="180"/>
    </location>
</feature>
<dbReference type="eggNOG" id="KOG0595">
    <property type="taxonomic scope" value="Eukaryota"/>
</dbReference>
<dbReference type="PANTHER" id="PTHR24348:SF22">
    <property type="entry name" value="NON-SPECIFIC SERINE_THREONINE PROTEIN KINASE"/>
    <property type="match status" value="1"/>
</dbReference>
<dbReference type="Gene3D" id="1.10.238.10">
    <property type="entry name" value="EF-hand"/>
    <property type="match status" value="2"/>
</dbReference>
<dbReference type="EC" id="2.7.7.7" evidence="9"/>
<evidence type="ECO:0000256" key="4">
    <source>
        <dbReference type="ARBA" id="ARBA00022840"/>
    </source>
</evidence>
<gene>
    <name evidence="9" type="ORF">IMG5_200040</name>
</gene>
<keyword evidence="10" id="KW-1185">Reference proteome</keyword>
<dbReference type="GO" id="GO:0016020">
    <property type="term" value="C:membrane"/>
    <property type="evidence" value="ECO:0007669"/>
    <property type="project" value="TreeGrafter"/>
</dbReference>
<name>G0R5P5_ICHMU</name>
<dbReference type="Gene3D" id="1.10.510.10">
    <property type="entry name" value="Transferase(Phosphotransferase) domain 1"/>
    <property type="match status" value="1"/>
</dbReference>
<dbReference type="SMART" id="SM00054">
    <property type="entry name" value="EFh"/>
    <property type="match status" value="2"/>
</dbReference>
<dbReference type="OrthoDB" id="8693905at2759"/>
<dbReference type="SMART" id="SM00220">
    <property type="entry name" value="S_TKc"/>
    <property type="match status" value="1"/>
</dbReference>
<dbReference type="EMBL" id="GL984380">
    <property type="protein sequence ID" value="EGR27218.1"/>
    <property type="molecule type" value="Genomic_DNA"/>
</dbReference>
<dbReference type="InterPro" id="IPR011009">
    <property type="entry name" value="Kinase-like_dom_sf"/>
</dbReference>
<evidence type="ECO:0000259" key="7">
    <source>
        <dbReference type="PROSITE" id="PS50011"/>
    </source>
</evidence>
<dbReference type="Pfam" id="PF00069">
    <property type="entry name" value="Pkinase"/>
    <property type="match status" value="1"/>
</dbReference>
<dbReference type="GO" id="GO:0005776">
    <property type="term" value="C:autophagosome"/>
    <property type="evidence" value="ECO:0007669"/>
    <property type="project" value="TreeGrafter"/>
</dbReference>
<evidence type="ECO:0000256" key="6">
    <source>
        <dbReference type="SAM" id="Coils"/>
    </source>
</evidence>
<dbReference type="GO" id="GO:0005509">
    <property type="term" value="F:calcium ion binding"/>
    <property type="evidence" value="ECO:0007669"/>
    <property type="project" value="InterPro"/>
</dbReference>
<proteinExistence type="inferred from homology"/>
<evidence type="ECO:0000313" key="10">
    <source>
        <dbReference type="Proteomes" id="UP000008983"/>
    </source>
</evidence>
<dbReference type="GO" id="GO:0000407">
    <property type="term" value="C:phagophore assembly site"/>
    <property type="evidence" value="ECO:0007669"/>
    <property type="project" value="TreeGrafter"/>
</dbReference>
<dbReference type="EC" id="2.7.10.2" evidence="9"/>
<keyword evidence="9" id="KW-0548">Nucleotidyltransferase</keyword>
<dbReference type="InterPro" id="IPR045269">
    <property type="entry name" value="Atg1-like"/>
</dbReference>
<dbReference type="GO" id="GO:0004715">
    <property type="term" value="F:non-membrane spanning protein tyrosine kinase activity"/>
    <property type="evidence" value="ECO:0007669"/>
    <property type="project" value="UniProtKB-EC"/>
</dbReference>